<feature type="transmembrane region" description="Helical" evidence="6">
    <location>
        <begin position="328"/>
        <end position="350"/>
    </location>
</feature>
<protein>
    <submittedName>
        <fullName evidence="7">Sporulation integral membrane protein YtvI</fullName>
    </submittedName>
</protein>
<dbReference type="PANTHER" id="PTHR21716">
    <property type="entry name" value="TRANSMEMBRANE PROTEIN"/>
    <property type="match status" value="1"/>
</dbReference>
<feature type="transmembrane region" description="Helical" evidence="6">
    <location>
        <begin position="288"/>
        <end position="308"/>
    </location>
</feature>
<dbReference type="NCBIfam" id="TIGR02872">
    <property type="entry name" value="spore_ytvI"/>
    <property type="match status" value="1"/>
</dbReference>
<keyword evidence="4 6" id="KW-1133">Transmembrane helix</keyword>
<evidence type="ECO:0000256" key="2">
    <source>
        <dbReference type="ARBA" id="ARBA00009773"/>
    </source>
</evidence>
<feature type="transmembrane region" description="Helical" evidence="6">
    <location>
        <begin position="226"/>
        <end position="248"/>
    </location>
</feature>
<dbReference type="RefSeq" id="WP_209851113.1">
    <property type="nucleotide sequence ID" value="NZ_CBCRVE010000004.1"/>
</dbReference>
<evidence type="ECO:0000256" key="4">
    <source>
        <dbReference type="ARBA" id="ARBA00022989"/>
    </source>
</evidence>
<comment type="subcellular location">
    <subcellularLocation>
        <location evidence="1">Membrane</location>
        <topology evidence="1">Multi-pass membrane protein</topology>
    </subcellularLocation>
</comment>
<evidence type="ECO:0000313" key="8">
    <source>
        <dbReference type="Proteomes" id="UP001519273"/>
    </source>
</evidence>
<sequence>MDRLIIKRILRGIWVILIVTVIALSVYWLMPLLYPFILAWIFAYAMNPLVRWFQIRMKMPRWLAVTLSLLLYVGMIVLIVSAAVTRLVKEVINLTQSFDSYIENFRNVFIQWTQNASIQNIINQINIFYQQNPNYQNTINNNINKTTDSVATAISNLATGFFNSILNLISSLPNVGMILIVILLAAFFLSKDWERHNHHLLRWLPNRVRKPISTIWRDLQKALFGYLRAQFIMISITTVVVIIGLIVLRVPSALAIGLMIGLVDLLPYLGVGLVMVPWIIYTFMTGNVALGIGLSILYGIILIARQIAEPKVLASSVGLDPLATLIGMFVGLKLFGALGLIIGPVSLIVLEAIRRANVFRDLRNYIIGGRVH</sequence>
<dbReference type="PANTHER" id="PTHR21716:SF68">
    <property type="entry name" value="TRANSPORT PROTEIN YTVI-RELATED"/>
    <property type="match status" value="1"/>
</dbReference>
<feature type="transmembrane region" description="Helical" evidence="6">
    <location>
        <begin position="36"/>
        <end position="53"/>
    </location>
</feature>
<feature type="transmembrane region" description="Helical" evidence="6">
    <location>
        <begin position="62"/>
        <end position="84"/>
    </location>
</feature>
<proteinExistence type="inferred from homology"/>
<dbReference type="Proteomes" id="UP001519273">
    <property type="component" value="Unassembled WGS sequence"/>
</dbReference>
<feature type="transmembrane region" description="Helical" evidence="6">
    <location>
        <begin position="12"/>
        <end position="30"/>
    </location>
</feature>
<keyword evidence="5 6" id="KW-0472">Membrane</keyword>
<evidence type="ECO:0000256" key="3">
    <source>
        <dbReference type="ARBA" id="ARBA00022692"/>
    </source>
</evidence>
<reference evidence="7 8" key="1">
    <citation type="submission" date="2021-03" db="EMBL/GenBank/DDBJ databases">
        <title>Genomic Encyclopedia of Type Strains, Phase IV (KMG-IV): sequencing the most valuable type-strain genomes for metagenomic binning, comparative biology and taxonomic classification.</title>
        <authorList>
            <person name="Goeker M."/>
        </authorList>
    </citation>
    <scope>NUCLEOTIDE SEQUENCE [LARGE SCALE GENOMIC DNA]</scope>
    <source>
        <strain evidence="7 8">DSM 23491</strain>
    </source>
</reference>
<evidence type="ECO:0000313" key="7">
    <source>
        <dbReference type="EMBL" id="MBP1937808.1"/>
    </source>
</evidence>
<comment type="caution">
    <text evidence="7">The sequence shown here is derived from an EMBL/GenBank/DDBJ whole genome shotgun (WGS) entry which is preliminary data.</text>
</comment>
<evidence type="ECO:0000256" key="5">
    <source>
        <dbReference type="ARBA" id="ARBA00023136"/>
    </source>
</evidence>
<gene>
    <name evidence="7" type="ORF">J2Z20_002723</name>
</gene>
<dbReference type="InterPro" id="IPR002549">
    <property type="entry name" value="AI-2E-like"/>
</dbReference>
<keyword evidence="8" id="KW-1185">Reference proteome</keyword>
<feature type="transmembrane region" description="Helical" evidence="6">
    <location>
        <begin position="254"/>
        <end position="281"/>
    </location>
</feature>
<evidence type="ECO:0000256" key="1">
    <source>
        <dbReference type="ARBA" id="ARBA00004141"/>
    </source>
</evidence>
<accession>A0ABS4H5K3</accession>
<dbReference type="EMBL" id="JAGGKP010000007">
    <property type="protein sequence ID" value="MBP1937808.1"/>
    <property type="molecule type" value="Genomic_DNA"/>
</dbReference>
<keyword evidence="3 6" id="KW-0812">Transmembrane</keyword>
<evidence type="ECO:0000256" key="6">
    <source>
        <dbReference type="SAM" id="Phobius"/>
    </source>
</evidence>
<dbReference type="Pfam" id="PF01594">
    <property type="entry name" value="AI-2E_transport"/>
    <property type="match status" value="1"/>
</dbReference>
<name>A0ABS4H5K3_9BACL</name>
<dbReference type="InterPro" id="IPR014227">
    <property type="entry name" value="YtvI-like"/>
</dbReference>
<organism evidence="7 8">
    <name type="scientific">Paenibacillus sediminis</name>
    <dbReference type="NCBI Taxonomy" id="664909"/>
    <lineage>
        <taxon>Bacteria</taxon>
        <taxon>Bacillati</taxon>
        <taxon>Bacillota</taxon>
        <taxon>Bacilli</taxon>
        <taxon>Bacillales</taxon>
        <taxon>Paenibacillaceae</taxon>
        <taxon>Paenibacillus</taxon>
    </lineage>
</organism>
<feature type="transmembrane region" description="Helical" evidence="6">
    <location>
        <begin position="165"/>
        <end position="189"/>
    </location>
</feature>
<comment type="similarity">
    <text evidence="2">Belongs to the autoinducer-2 exporter (AI-2E) (TC 2.A.86) family.</text>
</comment>